<dbReference type="InterPro" id="IPR038765">
    <property type="entry name" value="Papain-like_cys_pep_sf"/>
</dbReference>
<dbReference type="EMBL" id="OZ020113">
    <property type="protein sequence ID" value="CAK9266383.1"/>
    <property type="molecule type" value="Genomic_DNA"/>
</dbReference>
<name>A0ABP0WKY9_9BRYO</name>
<evidence type="ECO:0000259" key="10">
    <source>
        <dbReference type="PROSITE" id="PS50235"/>
    </source>
</evidence>
<evidence type="ECO:0000256" key="8">
    <source>
        <dbReference type="SAM" id="MobiDB-lite"/>
    </source>
</evidence>
<organism evidence="11 12">
    <name type="scientific">Sphagnum jensenii</name>
    <dbReference type="NCBI Taxonomy" id="128206"/>
    <lineage>
        <taxon>Eukaryota</taxon>
        <taxon>Viridiplantae</taxon>
        <taxon>Streptophyta</taxon>
        <taxon>Embryophyta</taxon>
        <taxon>Bryophyta</taxon>
        <taxon>Sphagnophytina</taxon>
        <taxon>Sphagnopsida</taxon>
        <taxon>Sphagnales</taxon>
        <taxon>Sphagnaceae</taxon>
        <taxon>Sphagnum</taxon>
    </lineage>
</organism>
<keyword evidence="9" id="KW-0812">Transmembrane</keyword>
<feature type="compositionally biased region" description="Polar residues" evidence="8">
    <location>
        <begin position="503"/>
        <end position="522"/>
    </location>
</feature>
<dbReference type="SUPFAM" id="SSF54001">
    <property type="entry name" value="Cysteine proteinases"/>
    <property type="match status" value="1"/>
</dbReference>
<dbReference type="EC" id="3.4.19.12" evidence="7"/>
<dbReference type="PANTHER" id="PTHR24006:SF888">
    <property type="entry name" value="UBIQUITIN CARBOXYL-TERMINAL HYDROLASE 30"/>
    <property type="match status" value="1"/>
</dbReference>
<dbReference type="PANTHER" id="PTHR24006">
    <property type="entry name" value="UBIQUITIN CARBOXYL-TERMINAL HYDROLASE"/>
    <property type="match status" value="1"/>
</dbReference>
<protein>
    <recommendedName>
        <fullName evidence="7">Ubiquitin carboxyl-terminal hydrolase</fullName>
        <ecNumber evidence="7">3.4.19.12</ecNumber>
    </recommendedName>
</protein>
<keyword evidence="5 7" id="KW-0378">Hydrolase</keyword>
<sequence>MVVTQQLMVATQQQLQGLRSLGLVARPGRRGHIAIPISWNGLIVPGRGKGLAMFLTLLGVGSMGALLALRYATGASAPISFPWSEAGARIFQSKQTLSIDSQKQQQQQHQQQEEEQLTVPGLQNVGNNCFLNVVLQALASSNVLVSFMEECTKVSYSTELQPERLMMPLAGAVYALLKELAQSWPQQRTANPCPVMLALGLYAQHFDLAMQQDAAEALAHLAAGLQEEREDYLQAHQPITQSLTSVLRKHPLSSQLLQSWLHWPLEGTLASSMACQRCGFQFSTQFQFFNDLPLLPLRQADGNIIEGCTLEDCLDQFTAPEWVASVNCSHCAHIAASHLLQTQLDMNNFSDEIQVLAETIDKCSCDDDCACEALTLKQGGIWNPVHTNASKCLQIGRSPEVLCLQIQRAVMNNVGDLKKLTGHVAISMVLDLFPYTVAAQEAVVKNTEMRSETQGDSLLQMLRQRSLTLSHIRMLQGAGYRSSLLNPESGLKGGSKLDEQESDQSGSTPKPTVANGSDSDGSNGAKPDKSPNSRKLLYELLSVVVHYGTPQSGHYTVYRKVRLPKQGSQEIPQNDTQTTIVWFKVSDTTVLQVEEQEVQTANASLVFYERIKG</sequence>
<dbReference type="InterPro" id="IPR050164">
    <property type="entry name" value="Peptidase_C19"/>
</dbReference>
<dbReference type="InterPro" id="IPR018200">
    <property type="entry name" value="USP_CS"/>
</dbReference>
<dbReference type="PROSITE" id="PS00972">
    <property type="entry name" value="USP_1"/>
    <property type="match status" value="1"/>
</dbReference>
<evidence type="ECO:0000313" key="11">
    <source>
        <dbReference type="EMBL" id="CAK9266383.1"/>
    </source>
</evidence>
<keyword evidence="9" id="KW-0472">Membrane</keyword>
<feature type="domain" description="USP" evidence="10">
    <location>
        <begin position="120"/>
        <end position="611"/>
    </location>
</feature>
<evidence type="ECO:0000256" key="4">
    <source>
        <dbReference type="ARBA" id="ARBA00022786"/>
    </source>
</evidence>
<dbReference type="PROSITE" id="PS50235">
    <property type="entry name" value="USP_3"/>
    <property type="match status" value="1"/>
</dbReference>
<accession>A0ABP0WKY9</accession>
<dbReference type="Pfam" id="PF00443">
    <property type="entry name" value="UCH"/>
    <property type="match status" value="1"/>
</dbReference>
<proteinExistence type="inferred from homology"/>
<comment type="function">
    <text evidence="7">Recognizes and hydrolyzes the peptide bond at the C-terminal Gly of ubiquitin. Involved in the processing of poly-ubiquitin precursors as well as that of ubiquitinated proteins.</text>
</comment>
<keyword evidence="6 7" id="KW-0788">Thiol protease</keyword>
<keyword evidence="12" id="KW-1185">Reference proteome</keyword>
<dbReference type="InterPro" id="IPR028889">
    <property type="entry name" value="USP"/>
</dbReference>
<dbReference type="InterPro" id="IPR001394">
    <property type="entry name" value="Peptidase_C19_UCH"/>
</dbReference>
<feature type="region of interest" description="Disordered" evidence="8">
    <location>
        <begin position="485"/>
        <end position="532"/>
    </location>
</feature>
<dbReference type="PROSITE" id="PS00973">
    <property type="entry name" value="USP_2"/>
    <property type="match status" value="1"/>
</dbReference>
<evidence type="ECO:0000256" key="1">
    <source>
        <dbReference type="ARBA" id="ARBA00000707"/>
    </source>
</evidence>
<keyword evidence="3 7" id="KW-0645">Protease</keyword>
<comment type="catalytic activity">
    <reaction evidence="1 7">
        <text>Thiol-dependent hydrolysis of ester, thioester, amide, peptide and isopeptide bonds formed by the C-terminal Gly of ubiquitin (a 76-residue protein attached to proteins as an intracellular targeting signal).</text>
        <dbReference type="EC" id="3.4.19.12"/>
    </reaction>
</comment>
<dbReference type="Proteomes" id="UP001497444">
    <property type="component" value="Chromosome 18"/>
</dbReference>
<reference evidence="11" key="1">
    <citation type="submission" date="2024-02" db="EMBL/GenBank/DDBJ databases">
        <authorList>
            <consortium name="ELIXIR-Norway"/>
            <consortium name="Elixir Norway"/>
        </authorList>
    </citation>
    <scope>NUCLEOTIDE SEQUENCE</scope>
</reference>
<feature type="transmembrane region" description="Helical" evidence="9">
    <location>
        <begin position="51"/>
        <end position="72"/>
    </location>
</feature>
<evidence type="ECO:0000256" key="5">
    <source>
        <dbReference type="ARBA" id="ARBA00022801"/>
    </source>
</evidence>
<evidence type="ECO:0000256" key="6">
    <source>
        <dbReference type="ARBA" id="ARBA00022807"/>
    </source>
</evidence>
<evidence type="ECO:0000256" key="9">
    <source>
        <dbReference type="SAM" id="Phobius"/>
    </source>
</evidence>
<comment type="similarity">
    <text evidence="2 7">Belongs to the peptidase C19 family.</text>
</comment>
<evidence type="ECO:0000256" key="7">
    <source>
        <dbReference type="RuleBase" id="RU366025"/>
    </source>
</evidence>
<dbReference type="Gene3D" id="3.90.70.10">
    <property type="entry name" value="Cysteine proteinases"/>
    <property type="match status" value="1"/>
</dbReference>
<keyword evidence="9" id="KW-1133">Transmembrane helix</keyword>
<keyword evidence="4 7" id="KW-0833">Ubl conjugation pathway</keyword>
<evidence type="ECO:0000256" key="3">
    <source>
        <dbReference type="ARBA" id="ARBA00022670"/>
    </source>
</evidence>
<evidence type="ECO:0000256" key="2">
    <source>
        <dbReference type="ARBA" id="ARBA00009085"/>
    </source>
</evidence>
<gene>
    <name evidence="11" type="ORF">CSSPJE1EN1_LOCUS11861</name>
</gene>
<evidence type="ECO:0000313" key="12">
    <source>
        <dbReference type="Proteomes" id="UP001497444"/>
    </source>
</evidence>